<feature type="compositionally biased region" description="Basic and acidic residues" evidence="5">
    <location>
        <begin position="484"/>
        <end position="497"/>
    </location>
</feature>
<reference evidence="8" key="1">
    <citation type="submission" date="2013-10" db="EMBL/GenBank/DDBJ databases">
        <title>Genomic analysis of the causative agents of coccidiosis in chickens.</title>
        <authorList>
            <person name="Reid A.J."/>
            <person name="Blake D."/>
            <person name="Billington K."/>
            <person name="Browne H."/>
            <person name="Dunn M."/>
            <person name="Hung S."/>
            <person name="Kawahara F."/>
            <person name="Miranda-Saavedra D."/>
            <person name="Mourier T."/>
            <person name="Nagra H."/>
            <person name="Otto T.D."/>
            <person name="Rawlings N."/>
            <person name="Sanchez A."/>
            <person name="Sanders M."/>
            <person name="Subramaniam C."/>
            <person name="Tay Y."/>
            <person name="Dear P."/>
            <person name="Doerig C."/>
            <person name="Gruber A."/>
            <person name="Parkinson J."/>
            <person name="Shirley M."/>
            <person name="Wan K.L."/>
            <person name="Berriman M."/>
            <person name="Tomley F."/>
            <person name="Pain A."/>
        </authorList>
    </citation>
    <scope>NUCLEOTIDE SEQUENCE</scope>
    <source>
        <strain evidence="8">Houghton</strain>
    </source>
</reference>
<dbReference type="GeneID" id="25268516"/>
<feature type="transmembrane region" description="Helical" evidence="6">
    <location>
        <begin position="96"/>
        <end position="116"/>
    </location>
</feature>
<dbReference type="GO" id="GO:0035556">
    <property type="term" value="P:intracellular signal transduction"/>
    <property type="evidence" value="ECO:0007669"/>
    <property type="project" value="InterPro"/>
</dbReference>
<dbReference type="SUPFAM" id="SSF55073">
    <property type="entry name" value="Nucleotide cyclase"/>
    <property type="match status" value="1"/>
</dbReference>
<organism evidence="8 9">
    <name type="scientific">Eimeria acervulina</name>
    <name type="common">Coccidian parasite</name>
    <dbReference type="NCBI Taxonomy" id="5801"/>
    <lineage>
        <taxon>Eukaryota</taxon>
        <taxon>Sar</taxon>
        <taxon>Alveolata</taxon>
        <taxon>Apicomplexa</taxon>
        <taxon>Conoidasida</taxon>
        <taxon>Coccidia</taxon>
        <taxon>Eucoccidiorida</taxon>
        <taxon>Eimeriorina</taxon>
        <taxon>Eimeriidae</taxon>
        <taxon>Eimeria</taxon>
    </lineage>
</organism>
<dbReference type="PANTHER" id="PTHR43336">
    <property type="entry name" value="OXYGEN SENSOR HISTIDINE KINASE RESPONSE REGULATOR DEVS/DOSS"/>
    <property type="match status" value="1"/>
</dbReference>
<dbReference type="RefSeq" id="XP_013252462.1">
    <property type="nucleotide sequence ID" value="XM_013397008.1"/>
</dbReference>
<dbReference type="Proteomes" id="UP000018050">
    <property type="component" value="Unassembled WGS sequence"/>
</dbReference>
<name>U6GCV1_EIMAC</name>
<sequence length="904" mass="101170">MDRQQRHSSVASTKKGGQSDSKFVSFCTFVALHQVTEIVTTIATIYALFGNDLKLWATSVTADLPFDIITIICLVIFALEIFVSCVGKENYTWHTFFWFDLISTGTLILDLSWIYYEMYLVVEENAEMASSDVMQVSRAGKAGSQVARVLRVMRLVRLIRVAKLYKTLALRFQPKDEVTYQQDLFLEPGERAPDDVGLEEEAEVADDGGEYDSKIGRELTDRTTRKVIYIILVMTIVLPFLAEDQYLSRTSSEQSGLDSVAESATAAKRYNTAPWWRMYSMNAVYYINYHRKHGIGYVEGEINPQNLVYIELPLPLTHVTESAGRIFVDMACLGFKSCDHPLELPPQSAEELLLASAVNGTMLTDELESIDSLRPSEREIFSSAFCEGPSEEVAGPLETQKASSCVTENIATFKAVYDKRELSHLECALSMLKTVFVCLIMVIGTVAINHDINTLILRPIERMITKMNKIRNNPLAATNMNADGEDRQSEDSADSAKGDPLQALKTWIGGKSSKTQKENYETAILEKTIIKIGGLLALGFGEAGAEIIAKNMHTADGNINAMIEGRKMEAIFGFCDIRNFTDATEILKEKVMVFVNQIAEIVHGTVDQFSGSANKNIGDAFLLVWKFPEREIADGVKEQIIDTVTSNKLADMAVMSFVKVVAGINKSHTLAEYREIPEIIERMGTGWKVKMGFGLHVGWAIEGAIGSEYKIDASYLSPNVNMASRLEAATKQYGVTILISSDLYDIMSPQTQTYCRQIDRATVKGSKVPLGLYTVDLDPGRLQVPTRTPVTVATKTTTSLQRQQRLREKHKLWSSRTSISAMFETDPDIVSMREHLTKEFLGTFRSGFRHYEAGEWYTAREIFVRTQYMLGVEDGPSTVLLHFMSTKNYVAPEDWGGYRELIEK</sequence>
<dbReference type="AlphaFoldDB" id="U6GCV1"/>
<reference evidence="8" key="2">
    <citation type="submission" date="2013-10" db="EMBL/GenBank/DDBJ databases">
        <authorList>
            <person name="Aslett M."/>
        </authorList>
    </citation>
    <scope>NUCLEOTIDE SEQUENCE</scope>
    <source>
        <strain evidence="8">Houghton</strain>
    </source>
</reference>
<accession>U6GCV1</accession>
<evidence type="ECO:0000313" key="9">
    <source>
        <dbReference type="Proteomes" id="UP000018050"/>
    </source>
</evidence>
<dbReference type="Gene3D" id="1.20.120.350">
    <property type="entry name" value="Voltage-gated potassium channels. Chain C"/>
    <property type="match status" value="1"/>
</dbReference>
<evidence type="ECO:0000313" key="8">
    <source>
        <dbReference type="EMBL" id="CDI77153.1"/>
    </source>
</evidence>
<evidence type="ECO:0000259" key="7">
    <source>
        <dbReference type="PROSITE" id="PS50125"/>
    </source>
</evidence>
<dbReference type="InterPro" id="IPR005821">
    <property type="entry name" value="Ion_trans_dom"/>
</dbReference>
<dbReference type="CDD" id="cd07302">
    <property type="entry name" value="CHD"/>
    <property type="match status" value="1"/>
</dbReference>
<dbReference type="PANTHER" id="PTHR43336:SF3">
    <property type="entry name" value="GUANYLATE CYCLASE DOMAIN-CONTAINING PROTEIN"/>
    <property type="match status" value="1"/>
</dbReference>
<evidence type="ECO:0000256" key="6">
    <source>
        <dbReference type="SAM" id="Phobius"/>
    </source>
</evidence>
<evidence type="ECO:0000256" key="3">
    <source>
        <dbReference type="ARBA" id="ARBA00022989"/>
    </source>
</evidence>
<evidence type="ECO:0000256" key="5">
    <source>
        <dbReference type="SAM" id="MobiDB-lite"/>
    </source>
</evidence>
<keyword evidence="3 6" id="KW-1133">Transmembrane helix</keyword>
<proteinExistence type="predicted"/>
<keyword evidence="4 6" id="KW-0472">Membrane</keyword>
<gene>
    <name evidence="8" type="ORF">EAH_00004460</name>
</gene>
<feature type="transmembrane region" description="Helical" evidence="6">
    <location>
        <begin position="23"/>
        <end position="48"/>
    </location>
</feature>
<dbReference type="Gene3D" id="3.30.70.1230">
    <property type="entry name" value="Nucleotide cyclase"/>
    <property type="match status" value="1"/>
</dbReference>
<dbReference type="GO" id="GO:0005216">
    <property type="term" value="F:monoatomic ion channel activity"/>
    <property type="evidence" value="ECO:0007669"/>
    <property type="project" value="InterPro"/>
</dbReference>
<dbReference type="OMA" id="EWHRARE"/>
<evidence type="ECO:0000256" key="2">
    <source>
        <dbReference type="ARBA" id="ARBA00022692"/>
    </source>
</evidence>
<keyword evidence="9" id="KW-1185">Reference proteome</keyword>
<dbReference type="OrthoDB" id="60033at2759"/>
<dbReference type="Pfam" id="PF00211">
    <property type="entry name" value="Guanylate_cyc"/>
    <property type="match status" value="1"/>
</dbReference>
<dbReference type="Pfam" id="PF00520">
    <property type="entry name" value="Ion_trans"/>
    <property type="match status" value="1"/>
</dbReference>
<dbReference type="GO" id="GO:0016020">
    <property type="term" value="C:membrane"/>
    <property type="evidence" value="ECO:0007669"/>
    <property type="project" value="UniProtKB-SubCell"/>
</dbReference>
<keyword evidence="2 6" id="KW-0812">Transmembrane</keyword>
<comment type="subcellular location">
    <subcellularLocation>
        <location evidence="1">Membrane</location>
        <topology evidence="1">Multi-pass membrane protein</topology>
    </subcellularLocation>
</comment>
<dbReference type="VEuPathDB" id="ToxoDB:EAH_00004460"/>
<evidence type="ECO:0000256" key="4">
    <source>
        <dbReference type="ARBA" id="ARBA00023136"/>
    </source>
</evidence>
<feature type="transmembrane region" description="Helical" evidence="6">
    <location>
        <begin position="68"/>
        <end position="87"/>
    </location>
</feature>
<dbReference type="EMBL" id="HG670563">
    <property type="protein sequence ID" value="CDI77153.1"/>
    <property type="molecule type" value="Genomic_DNA"/>
</dbReference>
<dbReference type="InterPro" id="IPR001054">
    <property type="entry name" value="A/G_cyclase"/>
</dbReference>
<dbReference type="InterPro" id="IPR027359">
    <property type="entry name" value="Volt_channel_dom_sf"/>
</dbReference>
<dbReference type="SUPFAM" id="SSF81324">
    <property type="entry name" value="Voltage-gated potassium channels"/>
    <property type="match status" value="1"/>
</dbReference>
<feature type="region of interest" description="Disordered" evidence="5">
    <location>
        <begin position="475"/>
        <end position="498"/>
    </location>
</feature>
<dbReference type="GO" id="GO:0009190">
    <property type="term" value="P:cyclic nucleotide biosynthetic process"/>
    <property type="evidence" value="ECO:0007669"/>
    <property type="project" value="InterPro"/>
</dbReference>
<protein>
    <submittedName>
        <fullName evidence="8">Adenylyl cyclase, putative</fullName>
    </submittedName>
</protein>
<feature type="domain" description="Guanylate cyclase" evidence="7">
    <location>
        <begin position="571"/>
        <end position="727"/>
    </location>
</feature>
<dbReference type="InterPro" id="IPR029787">
    <property type="entry name" value="Nucleotide_cyclase"/>
</dbReference>
<dbReference type="PROSITE" id="PS50125">
    <property type="entry name" value="GUANYLATE_CYCLASE_2"/>
    <property type="match status" value="1"/>
</dbReference>
<evidence type="ECO:0000256" key="1">
    <source>
        <dbReference type="ARBA" id="ARBA00004141"/>
    </source>
</evidence>